<name>A0A1V9FIM3_9BACT</name>
<organism evidence="1 2">
    <name type="scientific">Niastella vici</name>
    <dbReference type="NCBI Taxonomy" id="1703345"/>
    <lineage>
        <taxon>Bacteria</taxon>
        <taxon>Pseudomonadati</taxon>
        <taxon>Bacteroidota</taxon>
        <taxon>Chitinophagia</taxon>
        <taxon>Chitinophagales</taxon>
        <taxon>Chitinophagaceae</taxon>
        <taxon>Niastella</taxon>
    </lineage>
</organism>
<dbReference type="SUPFAM" id="SSF46626">
    <property type="entry name" value="Cytochrome c"/>
    <property type="match status" value="1"/>
</dbReference>
<evidence type="ECO:0008006" key="3">
    <source>
        <dbReference type="Google" id="ProtNLM"/>
    </source>
</evidence>
<dbReference type="Proteomes" id="UP000192796">
    <property type="component" value="Unassembled WGS sequence"/>
</dbReference>
<reference evidence="1 2" key="1">
    <citation type="submission" date="2016-03" db="EMBL/GenBank/DDBJ databases">
        <title>Niastella vici sp. nov., isolated from farmland soil.</title>
        <authorList>
            <person name="Chen L."/>
            <person name="Wang D."/>
            <person name="Yang S."/>
            <person name="Wang G."/>
        </authorList>
    </citation>
    <scope>NUCLEOTIDE SEQUENCE [LARGE SCALE GENOMIC DNA]</scope>
    <source>
        <strain evidence="1 2">DJ57</strain>
    </source>
</reference>
<dbReference type="RefSeq" id="WP_081155361.1">
    <property type="nucleotide sequence ID" value="NZ_LVYD01000102.1"/>
</dbReference>
<sequence length="98" mass="11350">MSSPVRTEFSKLCDKGRVLYDLICAGCHTIKKGRGQIISDFTPEQLKRYELRVSNARHKANMPDEKVTAEDSVLYQPFYYIKRKINSATHHLSIITYK</sequence>
<accession>A0A1V9FIM3</accession>
<dbReference type="OrthoDB" id="671561at2"/>
<gene>
    <name evidence="1" type="ORF">A3860_07775</name>
</gene>
<dbReference type="AlphaFoldDB" id="A0A1V9FIM3"/>
<dbReference type="EMBL" id="LVYD01000102">
    <property type="protein sequence ID" value="OQP58214.1"/>
    <property type="molecule type" value="Genomic_DNA"/>
</dbReference>
<keyword evidence="2" id="KW-1185">Reference proteome</keyword>
<dbReference type="STRING" id="1703345.A3860_07775"/>
<dbReference type="GO" id="GO:0020037">
    <property type="term" value="F:heme binding"/>
    <property type="evidence" value="ECO:0007669"/>
    <property type="project" value="InterPro"/>
</dbReference>
<dbReference type="GO" id="GO:0009055">
    <property type="term" value="F:electron transfer activity"/>
    <property type="evidence" value="ECO:0007669"/>
    <property type="project" value="InterPro"/>
</dbReference>
<dbReference type="InterPro" id="IPR036909">
    <property type="entry name" value="Cyt_c-like_dom_sf"/>
</dbReference>
<evidence type="ECO:0000313" key="1">
    <source>
        <dbReference type="EMBL" id="OQP58214.1"/>
    </source>
</evidence>
<protein>
    <recommendedName>
        <fullName evidence="3">Cytochrome c domain-containing protein</fullName>
    </recommendedName>
</protein>
<evidence type="ECO:0000313" key="2">
    <source>
        <dbReference type="Proteomes" id="UP000192796"/>
    </source>
</evidence>
<comment type="caution">
    <text evidence="1">The sequence shown here is derived from an EMBL/GenBank/DDBJ whole genome shotgun (WGS) entry which is preliminary data.</text>
</comment>
<proteinExistence type="predicted"/>